<dbReference type="PRINTS" id="PR01023">
    <property type="entry name" value="NAFLGMOTY"/>
</dbReference>
<evidence type="ECO:0000256" key="10">
    <source>
        <dbReference type="PROSITE-ProRule" id="PRU00473"/>
    </source>
</evidence>
<evidence type="ECO:0000256" key="6">
    <source>
        <dbReference type="ARBA" id="ARBA00023065"/>
    </source>
</evidence>
<dbReference type="Gene3D" id="2.40.160.20">
    <property type="match status" value="1"/>
</dbReference>
<sequence>MKKQAVVISASLLMASVAHANVYVGGKVGKSWMDDACVAGQPCDDEDSTYGAYAGYEFNQKIAIEGGIERLGNYDKSAFNGNVQAFTLAPKFSLPVTPDIALYGKVGGAYTKFDGKDDYSYLGAAGVEFNISSNVTARAEYQALTDINNDVTKAMGNSATIGISYKFGASQAPVATQPEPVIEDVEEVVVEDVVVEPVIVTKIFDAKVMGAGNFEFDSAKLKPESANELDSIVEVLEDYPQSVVEVSGYTDTSGPEKYNQKLSEQRAQAVKAVLIAKGIDESRITAIGKGEANPIASNETLEGRKQNRRVEINIPAFEYQVEE</sequence>
<accession>E3BQL9</accession>
<dbReference type="PROSITE" id="PS01068">
    <property type="entry name" value="OMPA_1"/>
    <property type="match status" value="1"/>
</dbReference>
<evidence type="ECO:0000256" key="1">
    <source>
        <dbReference type="ARBA" id="ARBA00004571"/>
    </source>
</evidence>
<dbReference type="InterPro" id="IPR011250">
    <property type="entry name" value="OMP/PagP_B-barrel"/>
</dbReference>
<dbReference type="InterPro" id="IPR006664">
    <property type="entry name" value="OMP_bac"/>
</dbReference>
<protein>
    <submittedName>
        <fullName evidence="13">Outer membrane protein A</fullName>
    </submittedName>
</protein>
<comment type="similarity">
    <text evidence="2">Belongs to the outer membrane OOP (TC 1.B.6) superfamily. OmpA family.</text>
</comment>
<evidence type="ECO:0000313" key="14">
    <source>
        <dbReference type="Proteomes" id="UP000002943"/>
    </source>
</evidence>
<dbReference type="CDD" id="cd07185">
    <property type="entry name" value="OmpA_C-like"/>
    <property type="match status" value="1"/>
</dbReference>
<keyword evidence="7" id="KW-0626">Porin</keyword>
<evidence type="ECO:0000256" key="3">
    <source>
        <dbReference type="ARBA" id="ARBA00022448"/>
    </source>
</evidence>
<evidence type="ECO:0000256" key="2">
    <source>
        <dbReference type="ARBA" id="ARBA00005710"/>
    </source>
</evidence>
<dbReference type="Pfam" id="PF01389">
    <property type="entry name" value="OmpA_membrane"/>
    <property type="match status" value="1"/>
</dbReference>
<dbReference type="InterPro" id="IPR006665">
    <property type="entry name" value="OmpA-like"/>
</dbReference>
<dbReference type="SUPFAM" id="SSF103088">
    <property type="entry name" value="OmpA-like"/>
    <property type="match status" value="1"/>
</dbReference>
<feature type="domain" description="OmpA-like" evidence="12">
    <location>
        <begin position="201"/>
        <end position="318"/>
    </location>
</feature>
<evidence type="ECO:0000256" key="7">
    <source>
        <dbReference type="ARBA" id="ARBA00023114"/>
    </source>
</evidence>
<dbReference type="InterPro" id="IPR050330">
    <property type="entry name" value="Bact_OuterMem_StrucFunc"/>
</dbReference>
<dbReference type="GO" id="GO:0006811">
    <property type="term" value="P:monoatomic ion transport"/>
    <property type="evidence" value="ECO:0007669"/>
    <property type="project" value="UniProtKB-KW"/>
</dbReference>
<name>E3BQL9_9VIBR</name>
<dbReference type="eggNOG" id="COG2885">
    <property type="taxonomic scope" value="Bacteria"/>
</dbReference>
<keyword evidence="3" id="KW-0813">Transport</keyword>
<feature type="chain" id="PRO_5003167293" evidence="11">
    <location>
        <begin position="21"/>
        <end position="323"/>
    </location>
</feature>
<dbReference type="PANTHER" id="PTHR30329:SF21">
    <property type="entry name" value="LIPOPROTEIN YIAD-RELATED"/>
    <property type="match status" value="1"/>
</dbReference>
<proteinExistence type="inferred from homology"/>
<organism evidence="13 14">
    <name type="scientific">Vibrio caribbeanicus ATCC BAA-2122</name>
    <dbReference type="NCBI Taxonomy" id="796620"/>
    <lineage>
        <taxon>Bacteria</taxon>
        <taxon>Pseudomonadati</taxon>
        <taxon>Pseudomonadota</taxon>
        <taxon>Gammaproteobacteria</taxon>
        <taxon>Vibrionales</taxon>
        <taxon>Vibrionaceae</taxon>
        <taxon>Vibrio</taxon>
    </lineage>
</organism>
<dbReference type="SUPFAM" id="SSF56925">
    <property type="entry name" value="OMPA-like"/>
    <property type="match status" value="1"/>
</dbReference>
<evidence type="ECO:0000256" key="9">
    <source>
        <dbReference type="ARBA" id="ARBA00023237"/>
    </source>
</evidence>
<evidence type="ECO:0000256" key="11">
    <source>
        <dbReference type="SAM" id="SignalP"/>
    </source>
</evidence>
<dbReference type="GO" id="GO:0046930">
    <property type="term" value="C:pore complex"/>
    <property type="evidence" value="ECO:0007669"/>
    <property type="project" value="UniProtKB-KW"/>
</dbReference>
<evidence type="ECO:0000256" key="8">
    <source>
        <dbReference type="ARBA" id="ARBA00023136"/>
    </source>
</evidence>
<dbReference type="Proteomes" id="UP000002943">
    <property type="component" value="Unassembled WGS sequence"/>
</dbReference>
<keyword evidence="6" id="KW-0406">Ion transport</keyword>
<dbReference type="STRING" id="796620.VIBC2010_03200"/>
<dbReference type="RefSeq" id="WP_009603506.1">
    <property type="nucleotide sequence ID" value="NZ_AEIU01000123.1"/>
</dbReference>
<dbReference type="InterPro" id="IPR006690">
    <property type="entry name" value="OMPA-like_CS"/>
</dbReference>
<dbReference type="Gene3D" id="3.30.1330.60">
    <property type="entry name" value="OmpA-like domain"/>
    <property type="match status" value="1"/>
</dbReference>
<dbReference type="InterPro" id="IPR036737">
    <property type="entry name" value="OmpA-like_sf"/>
</dbReference>
<evidence type="ECO:0000259" key="12">
    <source>
        <dbReference type="PROSITE" id="PS51123"/>
    </source>
</evidence>
<keyword evidence="4" id="KW-1134">Transmembrane beta strand</keyword>
<dbReference type="AlphaFoldDB" id="E3BQL9"/>
<evidence type="ECO:0000256" key="5">
    <source>
        <dbReference type="ARBA" id="ARBA00022692"/>
    </source>
</evidence>
<dbReference type="PANTHER" id="PTHR30329">
    <property type="entry name" value="STATOR ELEMENT OF FLAGELLAR MOTOR COMPLEX"/>
    <property type="match status" value="1"/>
</dbReference>
<evidence type="ECO:0000313" key="13">
    <source>
        <dbReference type="EMBL" id="EFP94643.1"/>
    </source>
</evidence>
<keyword evidence="14" id="KW-1185">Reference proteome</keyword>
<dbReference type="eggNOG" id="COG3637">
    <property type="taxonomic scope" value="Bacteria"/>
</dbReference>
<reference evidence="13 14" key="1">
    <citation type="journal article" date="2012" name="Int. J. Syst. Evol. Microbiol.">
        <title>Vibrio caribbeanicus sp. nov., isolated from the marine sponge Scleritoderma cyanea.</title>
        <authorList>
            <person name="Hoffmann M."/>
            <person name="Monday S.R."/>
            <person name="Allard M.W."/>
            <person name="Strain E.A."/>
            <person name="Whittaker P."/>
            <person name="Naum M."/>
            <person name="McCarthy P.J."/>
            <person name="Lopez J.V."/>
            <person name="Fischer M."/>
            <person name="Brown E.W."/>
        </authorList>
    </citation>
    <scope>NUCLEOTIDE SEQUENCE [LARGE SCALE GENOMIC DNA]</scope>
    <source>
        <strain evidence="13 14">ATCC BAA-2122</strain>
    </source>
</reference>
<keyword evidence="11" id="KW-0732">Signal</keyword>
<gene>
    <name evidence="13" type="ORF">VIBC2010_03200</name>
</gene>
<dbReference type="EMBL" id="AEIU01000123">
    <property type="protein sequence ID" value="EFP94643.1"/>
    <property type="molecule type" value="Genomic_DNA"/>
</dbReference>
<keyword evidence="8 10" id="KW-0472">Membrane</keyword>
<dbReference type="PROSITE" id="PS51123">
    <property type="entry name" value="OMPA_2"/>
    <property type="match status" value="1"/>
</dbReference>
<dbReference type="PRINTS" id="PR01021">
    <property type="entry name" value="OMPADOMAIN"/>
</dbReference>
<dbReference type="Pfam" id="PF00691">
    <property type="entry name" value="OmpA"/>
    <property type="match status" value="1"/>
</dbReference>
<dbReference type="GO" id="GO:0015288">
    <property type="term" value="F:porin activity"/>
    <property type="evidence" value="ECO:0007669"/>
    <property type="project" value="UniProtKB-KW"/>
</dbReference>
<evidence type="ECO:0000256" key="4">
    <source>
        <dbReference type="ARBA" id="ARBA00022452"/>
    </source>
</evidence>
<comment type="caution">
    <text evidence="13">The sequence shown here is derived from an EMBL/GenBank/DDBJ whole genome shotgun (WGS) entry which is preliminary data.</text>
</comment>
<dbReference type="InterPro" id="IPR000498">
    <property type="entry name" value="OmpA-like_TM_dom"/>
</dbReference>
<dbReference type="OrthoDB" id="9782229at2"/>
<keyword evidence="5" id="KW-0812">Transmembrane</keyword>
<keyword evidence="9" id="KW-0998">Cell outer membrane</keyword>
<dbReference type="GO" id="GO:0009279">
    <property type="term" value="C:cell outer membrane"/>
    <property type="evidence" value="ECO:0007669"/>
    <property type="project" value="UniProtKB-SubCell"/>
</dbReference>
<comment type="subcellular location">
    <subcellularLocation>
        <location evidence="1">Cell outer membrane</location>
        <topology evidence="1">Multi-pass membrane protein</topology>
    </subcellularLocation>
</comment>
<feature type="signal peptide" evidence="11">
    <location>
        <begin position="1"/>
        <end position="20"/>
    </location>
</feature>